<dbReference type="EMBL" id="CAJNRG010012989">
    <property type="protein sequence ID" value="CAF2145029.1"/>
    <property type="molecule type" value="Genomic_DNA"/>
</dbReference>
<evidence type="ECO:0000313" key="3">
    <source>
        <dbReference type="Proteomes" id="UP000663887"/>
    </source>
</evidence>
<protein>
    <submittedName>
        <fullName evidence="2">Uncharacterized protein</fullName>
    </submittedName>
</protein>
<sequence>MMEFRSDFFPICRSHDQGGKADSVYPGYGHNPKDTYDPEDTINIQKRDPIKEKTHIFNQLFEQQRNERDANKPVDQQITLIRDDAGDKVDENDEEQEQATNVVRNPNDKLSNYIAWLGMCKDGAITLEQFEKMVLQLSQEPKK</sequence>
<reference evidence="2" key="1">
    <citation type="submission" date="2021-02" db="EMBL/GenBank/DDBJ databases">
        <authorList>
            <person name="Nowell W R."/>
        </authorList>
    </citation>
    <scope>NUCLEOTIDE SEQUENCE</scope>
</reference>
<gene>
    <name evidence="2" type="ORF">XDN619_LOCUS27488</name>
</gene>
<proteinExistence type="predicted"/>
<feature type="region of interest" description="Disordered" evidence="1">
    <location>
        <begin position="84"/>
        <end position="104"/>
    </location>
</feature>
<evidence type="ECO:0000256" key="1">
    <source>
        <dbReference type="SAM" id="MobiDB-lite"/>
    </source>
</evidence>
<comment type="caution">
    <text evidence="2">The sequence shown here is derived from an EMBL/GenBank/DDBJ whole genome shotgun (WGS) entry which is preliminary data.</text>
</comment>
<organism evidence="2 3">
    <name type="scientific">Rotaria magnacalcarata</name>
    <dbReference type="NCBI Taxonomy" id="392030"/>
    <lineage>
        <taxon>Eukaryota</taxon>
        <taxon>Metazoa</taxon>
        <taxon>Spiralia</taxon>
        <taxon>Gnathifera</taxon>
        <taxon>Rotifera</taxon>
        <taxon>Eurotatoria</taxon>
        <taxon>Bdelloidea</taxon>
        <taxon>Philodinida</taxon>
        <taxon>Philodinidae</taxon>
        <taxon>Rotaria</taxon>
    </lineage>
</organism>
<dbReference type="Proteomes" id="UP000663887">
    <property type="component" value="Unassembled WGS sequence"/>
</dbReference>
<dbReference type="AlphaFoldDB" id="A0A816XEL4"/>
<accession>A0A816XEL4</accession>
<evidence type="ECO:0000313" key="2">
    <source>
        <dbReference type="EMBL" id="CAF2145029.1"/>
    </source>
</evidence>
<name>A0A816XEL4_9BILA</name>